<keyword evidence="3" id="KW-1185">Reference proteome</keyword>
<dbReference type="EMBL" id="ADCY02000053">
    <property type="protein sequence ID" value="EFG30040.2"/>
    <property type="molecule type" value="Genomic_DNA"/>
</dbReference>
<feature type="compositionally biased region" description="Pro residues" evidence="1">
    <location>
        <begin position="97"/>
        <end position="109"/>
    </location>
</feature>
<reference evidence="2 3" key="1">
    <citation type="submission" date="2010-03" db="EMBL/GenBank/DDBJ databases">
        <authorList>
            <consortium name="The Broad Institute Genome Sequencing Platform"/>
            <person name="Ward D."/>
            <person name="Earl A."/>
            <person name="Feldgarden M."/>
            <person name="Gevers D."/>
            <person name="Young S."/>
            <person name="Zeng Q."/>
            <person name="Koehrsen M."/>
            <person name="Alvarado L."/>
            <person name="Berlin A.M."/>
            <person name="Borenstein D."/>
            <person name="Chapman S.B."/>
            <person name="Chen Z."/>
            <person name="Engels R."/>
            <person name="Freedman E."/>
            <person name="Gellesch M."/>
            <person name="Goldberg J."/>
            <person name="Griggs A."/>
            <person name="Gujja S."/>
            <person name="Heilman E.R."/>
            <person name="Heiman D.I."/>
            <person name="Hepburn T.A."/>
            <person name="Howarth C."/>
            <person name="Jen D."/>
            <person name="Larson L."/>
            <person name="Mehta T."/>
            <person name="Park D."/>
            <person name="Pearson M."/>
            <person name="Richards J."/>
            <person name="Roberts A."/>
            <person name="Saif S."/>
            <person name="Shea T.D."/>
            <person name="Shenoy N."/>
            <person name="Sisk P."/>
            <person name="Stolte C."/>
            <person name="Sykes S.N."/>
            <person name="Walk T."/>
            <person name="White J."/>
            <person name="Yandava C."/>
            <person name="Izard J."/>
            <person name="Baranova O.V."/>
            <person name="Blanton J.M."/>
            <person name="Tanner A.C."/>
            <person name="Dewhirst F."/>
            <person name="Haas B."/>
            <person name="Nusbaum C."/>
            <person name="Birren B."/>
        </authorList>
    </citation>
    <scope>NUCLEOTIDE SEQUENCE [LARGE SCALE GENOMIC DNA]</scope>
    <source>
        <strain evidence="2 3">ATCC 29453</strain>
    </source>
</reference>
<comment type="caution">
    <text evidence="2">The sequence shown here is derived from an EMBL/GenBank/DDBJ whole genome shotgun (WGS) entry which is preliminary data.</text>
</comment>
<organism evidence="2 3">
    <name type="scientific">Simonsiella muelleri ATCC 29453</name>
    <dbReference type="NCBI Taxonomy" id="641147"/>
    <lineage>
        <taxon>Bacteria</taxon>
        <taxon>Pseudomonadati</taxon>
        <taxon>Pseudomonadota</taxon>
        <taxon>Betaproteobacteria</taxon>
        <taxon>Neisseriales</taxon>
        <taxon>Neisseriaceae</taxon>
        <taxon>Simonsiella</taxon>
    </lineage>
</organism>
<dbReference type="Proteomes" id="UP000017813">
    <property type="component" value="Unassembled WGS sequence"/>
</dbReference>
<dbReference type="eggNOG" id="ENOG502ZMT6">
    <property type="taxonomic scope" value="Bacteria"/>
</dbReference>
<evidence type="ECO:0000256" key="1">
    <source>
        <dbReference type="SAM" id="MobiDB-lite"/>
    </source>
</evidence>
<dbReference type="KEGG" id="smur:BWP33_12235"/>
<accession>V9HL20</accession>
<evidence type="ECO:0000313" key="2">
    <source>
        <dbReference type="EMBL" id="EFG30040.2"/>
    </source>
</evidence>
<feature type="compositionally biased region" description="Basic and acidic residues" evidence="1">
    <location>
        <begin position="124"/>
        <end position="135"/>
    </location>
</feature>
<feature type="compositionally biased region" description="Polar residues" evidence="1">
    <location>
        <begin position="65"/>
        <end position="85"/>
    </location>
</feature>
<reference evidence="2 3" key="2">
    <citation type="submission" date="2011-10" db="EMBL/GenBank/DDBJ databases">
        <title>The Genome Sequence of Simonsiella muelleri ATCC 29453.</title>
        <authorList>
            <consortium name="The Broad Institute Genome Sequencing Platform"/>
            <consortium name="The Broad Institute Genome Sequencing Center for Infectious Disease"/>
            <person name="Earl A."/>
            <person name="Ward D."/>
            <person name="Feldgarden M."/>
            <person name="Gevers D."/>
            <person name="Izard J."/>
            <person name="Baranova O.V."/>
            <person name="Blanton J.M."/>
            <person name="Tanner A.C."/>
            <person name="Dewhirst F."/>
            <person name="Young S.K."/>
            <person name="Zeng Q."/>
            <person name="Gargeya S."/>
            <person name="Fitzgerald M."/>
            <person name="Haas B."/>
            <person name="Abouelleil A."/>
            <person name="Alvarado L."/>
            <person name="Arachchi H.M."/>
            <person name="Berlin A."/>
            <person name="Brown A."/>
            <person name="Chapman S.B."/>
            <person name="Chen Z."/>
            <person name="Dunbar C."/>
            <person name="Freedman E."/>
            <person name="Gearin G."/>
            <person name="Goldberg J."/>
            <person name="Griggs A."/>
            <person name="Gujja S."/>
            <person name="Heiman D."/>
            <person name="Howarth C."/>
            <person name="Larson L."/>
            <person name="Lui A."/>
            <person name="MacDonald P.J.P."/>
            <person name="Montmayeur A."/>
            <person name="Murphy C."/>
            <person name="Neiman D."/>
            <person name="Pearson M."/>
            <person name="Priest M."/>
            <person name="Roberts A."/>
            <person name="Saif S."/>
            <person name="Shea T."/>
            <person name="Shenoy N."/>
            <person name="Sisk P."/>
            <person name="Stolte C."/>
            <person name="Sykes S."/>
            <person name="Wortman J."/>
            <person name="Nusbaum C."/>
            <person name="Birren B."/>
        </authorList>
    </citation>
    <scope>NUCLEOTIDE SEQUENCE [LARGE SCALE GENOMIC DNA]</scope>
    <source>
        <strain evidence="2 3">ATCC 29453</strain>
    </source>
</reference>
<dbReference type="OrthoDB" id="8604825at2"/>
<proteinExistence type="predicted"/>
<dbReference type="HOGENOM" id="CLU_1884389_0_0_4"/>
<dbReference type="RefSeq" id="WP_002642813.1">
    <property type="nucleotide sequence ID" value="NZ_CP019448.1"/>
</dbReference>
<feature type="region of interest" description="Disordered" evidence="1">
    <location>
        <begin position="65"/>
        <end position="135"/>
    </location>
</feature>
<gene>
    <name evidence="2" type="ORF">HMPREF9021_02108</name>
</gene>
<evidence type="ECO:0000313" key="3">
    <source>
        <dbReference type="Proteomes" id="UP000017813"/>
    </source>
</evidence>
<dbReference type="AlphaFoldDB" id="V9HL20"/>
<sequence length="135" mass="15244">MISQSVQEFINKNPKKGRVSKLEPFKDDIFFLKNEGYSQAQILAFLQENGLQVGLTTLKSFIKNRSQTATVPTQKTRPNQAQPSKPAQLEPVVKNDVPPPAKTTTPPPTENDRHPINTGFKKFNSREQRDIDDLI</sequence>
<protein>
    <submittedName>
        <fullName evidence="2">Uncharacterized protein</fullName>
    </submittedName>
</protein>
<name>V9HL20_9NEIS</name>